<dbReference type="EMBL" id="WEGK01000003">
    <property type="protein sequence ID" value="MQY18425.1"/>
    <property type="molecule type" value="Genomic_DNA"/>
</dbReference>
<accession>A0A7K0CY59</accession>
<reference evidence="1 2" key="1">
    <citation type="submission" date="2019-10" db="EMBL/GenBank/DDBJ databases">
        <title>Nocardia macrotermitis sp. nov. and Nocardia aurantia sp. nov., isolated from the gut of fungus growing-termite Macrotermes natalensis.</title>
        <authorList>
            <person name="Benndorf R."/>
            <person name="Schwitalla J."/>
            <person name="Martin K."/>
            <person name="De Beer W."/>
            <person name="Kaster A.-K."/>
            <person name="Vollmers J."/>
            <person name="Poulsen M."/>
            <person name="Beemelmanns C."/>
        </authorList>
    </citation>
    <scope>NUCLEOTIDE SEQUENCE [LARGE SCALE GENOMIC DNA]</scope>
    <source>
        <strain evidence="1 2">RB20</strain>
    </source>
</reference>
<name>A0A7K0CY59_9NOCA</name>
<evidence type="ECO:0000313" key="1">
    <source>
        <dbReference type="EMBL" id="MQY18425.1"/>
    </source>
</evidence>
<comment type="caution">
    <text evidence="1">The sequence shown here is derived from an EMBL/GenBank/DDBJ whole genome shotgun (WGS) entry which is preliminary data.</text>
</comment>
<sequence>MGELTERKSRTREMGRGAAPELIARFIDREFALAVEEFPSSRGRDRDAAKVKAAEFFRAQALAAS</sequence>
<dbReference type="RefSeq" id="WP_227833324.1">
    <property type="nucleotide sequence ID" value="NZ_WEGK01000003.1"/>
</dbReference>
<proteinExistence type="predicted"/>
<gene>
    <name evidence="1" type="ORF">NRB20_15010</name>
</gene>
<organism evidence="1 2">
    <name type="scientific">Nocardia macrotermitis</name>
    <dbReference type="NCBI Taxonomy" id="2585198"/>
    <lineage>
        <taxon>Bacteria</taxon>
        <taxon>Bacillati</taxon>
        <taxon>Actinomycetota</taxon>
        <taxon>Actinomycetes</taxon>
        <taxon>Mycobacteriales</taxon>
        <taxon>Nocardiaceae</taxon>
        <taxon>Nocardia</taxon>
    </lineage>
</organism>
<evidence type="ECO:0000313" key="2">
    <source>
        <dbReference type="Proteomes" id="UP000438448"/>
    </source>
</evidence>
<protein>
    <submittedName>
        <fullName evidence="1">Uncharacterized protein</fullName>
    </submittedName>
</protein>
<keyword evidence="2" id="KW-1185">Reference proteome</keyword>
<dbReference type="AlphaFoldDB" id="A0A7K0CY59"/>
<dbReference type="Proteomes" id="UP000438448">
    <property type="component" value="Unassembled WGS sequence"/>
</dbReference>